<reference evidence="1" key="1">
    <citation type="journal article" date="2023" name="Nat. Commun.">
        <title>Diploid and tetraploid genomes of Acorus and the evolution of monocots.</title>
        <authorList>
            <person name="Ma L."/>
            <person name="Liu K.W."/>
            <person name="Li Z."/>
            <person name="Hsiao Y.Y."/>
            <person name="Qi Y."/>
            <person name="Fu T."/>
            <person name="Tang G.D."/>
            <person name="Zhang D."/>
            <person name="Sun W.H."/>
            <person name="Liu D.K."/>
            <person name="Li Y."/>
            <person name="Chen G.Z."/>
            <person name="Liu X.D."/>
            <person name="Liao X.Y."/>
            <person name="Jiang Y.T."/>
            <person name="Yu X."/>
            <person name="Hao Y."/>
            <person name="Huang J."/>
            <person name="Zhao X.W."/>
            <person name="Ke S."/>
            <person name="Chen Y.Y."/>
            <person name="Wu W.L."/>
            <person name="Hsu J.L."/>
            <person name="Lin Y.F."/>
            <person name="Huang M.D."/>
            <person name="Li C.Y."/>
            <person name="Huang L."/>
            <person name="Wang Z.W."/>
            <person name="Zhao X."/>
            <person name="Zhong W.Y."/>
            <person name="Peng D.H."/>
            <person name="Ahmad S."/>
            <person name="Lan S."/>
            <person name="Zhang J.S."/>
            <person name="Tsai W.C."/>
            <person name="Van de Peer Y."/>
            <person name="Liu Z.J."/>
        </authorList>
    </citation>
    <scope>NUCLEOTIDE SEQUENCE</scope>
    <source>
        <strain evidence="1">CP</strain>
    </source>
</reference>
<name>A0AAV9DAI5_ACOCL</name>
<accession>A0AAV9DAI5</accession>
<protein>
    <submittedName>
        <fullName evidence="1">Uncharacterized protein</fullName>
    </submittedName>
</protein>
<proteinExistence type="predicted"/>
<gene>
    <name evidence="1" type="ORF">QJS10_CPB14g01185</name>
</gene>
<reference evidence="1" key="2">
    <citation type="submission" date="2023-06" db="EMBL/GenBank/DDBJ databases">
        <authorList>
            <person name="Ma L."/>
            <person name="Liu K.-W."/>
            <person name="Li Z."/>
            <person name="Hsiao Y.-Y."/>
            <person name="Qi Y."/>
            <person name="Fu T."/>
            <person name="Tang G."/>
            <person name="Zhang D."/>
            <person name="Sun W.-H."/>
            <person name="Liu D.-K."/>
            <person name="Li Y."/>
            <person name="Chen G.-Z."/>
            <person name="Liu X.-D."/>
            <person name="Liao X.-Y."/>
            <person name="Jiang Y.-T."/>
            <person name="Yu X."/>
            <person name="Hao Y."/>
            <person name="Huang J."/>
            <person name="Zhao X.-W."/>
            <person name="Ke S."/>
            <person name="Chen Y.-Y."/>
            <person name="Wu W.-L."/>
            <person name="Hsu J.-L."/>
            <person name="Lin Y.-F."/>
            <person name="Huang M.-D."/>
            <person name="Li C.-Y."/>
            <person name="Huang L."/>
            <person name="Wang Z.-W."/>
            <person name="Zhao X."/>
            <person name="Zhong W.-Y."/>
            <person name="Peng D.-H."/>
            <person name="Ahmad S."/>
            <person name="Lan S."/>
            <person name="Zhang J.-S."/>
            <person name="Tsai W.-C."/>
            <person name="Van De Peer Y."/>
            <person name="Liu Z.-J."/>
        </authorList>
    </citation>
    <scope>NUCLEOTIDE SEQUENCE</scope>
    <source>
        <strain evidence="1">CP</strain>
        <tissue evidence="1">Leaves</tissue>
    </source>
</reference>
<dbReference type="AlphaFoldDB" id="A0AAV9DAI5"/>
<evidence type="ECO:0000313" key="2">
    <source>
        <dbReference type="Proteomes" id="UP001180020"/>
    </source>
</evidence>
<sequence length="58" mass="6277">MRHRVLRAPPCALALSTPHVMSAYLRAPSDTSGRPLPAPVTTSHIKELEGLVVMEADE</sequence>
<dbReference type="EMBL" id="JAUJYO010000014">
    <property type="protein sequence ID" value="KAK1298287.1"/>
    <property type="molecule type" value="Genomic_DNA"/>
</dbReference>
<comment type="caution">
    <text evidence="1">The sequence shown here is derived from an EMBL/GenBank/DDBJ whole genome shotgun (WGS) entry which is preliminary data.</text>
</comment>
<organism evidence="1 2">
    <name type="scientific">Acorus calamus</name>
    <name type="common">Sweet flag</name>
    <dbReference type="NCBI Taxonomy" id="4465"/>
    <lineage>
        <taxon>Eukaryota</taxon>
        <taxon>Viridiplantae</taxon>
        <taxon>Streptophyta</taxon>
        <taxon>Embryophyta</taxon>
        <taxon>Tracheophyta</taxon>
        <taxon>Spermatophyta</taxon>
        <taxon>Magnoliopsida</taxon>
        <taxon>Liliopsida</taxon>
        <taxon>Acoraceae</taxon>
        <taxon>Acorus</taxon>
    </lineage>
</organism>
<keyword evidence="2" id="KW-1185">Reference proteome</keyword>
<evidence type="ECO:0000313" key="1">
    <source>
        <dbReference type="EMBL" id="KAK1298287.1"/>
    </source>
</evidence>
<dbReference type="Proteomes" id="UP001180020">
    <property type="component" value="Unassembled WGS sequence"/>
</dbReference>